<dbReference type="AlphaFoldDB" id="A0A381YQA4"/>
<gene>
    <name evidence="1" type="ORF">METZ01_LOCUS131656</name>
</gene>
<evidence type="ECO:0000313" key="1">
    <source>
        <dbReference type="EMBL" id="SVA78802.1"/>
    </source>
</evidence>
<sequence length="463" mass="50472">MLGLRANHWSRREFLSVGSLGLGGLALPDLLRAEEAVKKAGGLARDKCVVFLFQHGGPSQYETFDPKMSAPAGIRSMTGEIPTTIPGITFGSTMQRLARLAHKFSIVRSFTTESNAHDSKPIISKRYSAGAHVGSHYARVAGANNPRNGMPRNLSLFPRAVDDSAGPAFMDLGRFDSTGPLGSAYTPFVPSGEGNLKRDMQLAIDPTRLDDRRSLLSSLDQWRRVIGESDIAESVDRFQSQAYQTLTGSVSEAFDITREDPKLIERYDTSRLMDVSRISKKWNNHPRYAEHVNSLGKLLLLARRLAERGAGFITITTNFVWDMHADANNATMIEGMGYVGTPFDHAVSAFIEDVEARGLRDKILLVCCGEMGRTPKVNARGGREHWAGVAPLLLYGGGLRMGHVVGSTTRDGGEPASDRITIPNLYATIMDTVLDTGTLRAMAGIPPEVQRVIHGADPISQLL</sequence>
<dbReference type="Pfam" id="PF07394">
    <property type="entry name" value="DUF1501"/>
    <property type="match status" value="1"/>
</dbReference>
<dbReference type="InterPro" id="IPR017850">
    <property type="entry name" value="Alkaline_phosphatase_core_sf"/>
</dbReference>
<dbReference type="SUPFAM" id="SSF53649">
    <property type="entry name" value="Alkaline phosphatase-like"/>
    <property type="match status" value="1"/>
</dbReference>
<accession>A0A381YQA4</accession>
<dbReference type="PANTHER" id="PTHR43737:SF1">
    <property type="entry name" value="DUF1501 DOMAIN-CONTAINING PROTEIN"/>
    <property type="match status" value="1"/>
</dbReference>
<proteinExistence type="predicted"/>
<evidence type="ECO:0008006" key="2">
    <source>
        <dbReference type="Google" id="ProtNLM"/>
    </source>
</evidence>
<dbReference type="InterPro" id="IPR010869">
    <property type="entry name" value="DUF1501"/>
</dbReference>
<reference evidence="1" key="1">
    <citation type="submission" date="2018-05" db="EMBL/GenBank/DDBJ databases">
        <authorList>
            <person name="Lanie J.A."/>
            <person name="Ng W.-L."/>
            <person name="Kazmierczak K.M."/>
            <person name="Andrzejewski T.M."/>
            <person name="Davidsen T.M."/>
            <person name="Wayne K.J."/>
            <person name="Tettelin H."/>
            <person name="Glass J.I."/>
            <person name="Rusch D."/>
            <person name="Podicherti R."/>
            <person name="Tsui H.-C.T."/>
            <person name="Winkler M.E."/>
        </authorList>
    </citation>
    <scope>NUCLEOTIDE SEQUENCE</scope>
</reference>
<dbReference type="EMBL" id="UINC01018704">
    <property type="protein sequence ID" value="SVA78802.1"/>
    <property type="molecule type" value="Genomic_DNA"/>
</dbReference>
<dbReference type="PANTHER" id="PTHR43737">
    <property type="entry name" value="BLL7424 PROTEIN"/>
    <property type="match status" value="1"/>
</dbReference>
<name>A0A381YQA4_9ZZZZ</name>
<organism evidence="1">
    <name type="scientific">marine metagenome</name>
    <dbReference type="NCBI Taxonomy" id="408172"/>
    <lineage>
        <taxon>unclassified sequences</taxon>
        <taxon>metagenomes</taxon>
        <taxon>ecological metagenomes</taxon>
    </lineage>
</organism>
<protein>
    <recommendedName>
        <fullName evidence="2">DUF1501 domain-containing protein</fullName>
    </recommendedName>
</protein>